<keyword evidence="1" id="KW-0479">Metal-binding</keyword>
<name>A0A8S3ZKM2_9EUPU</name>
<dbReference type="InterPro" id="IPR044925">
    <property type="entry name" value="His-Me_finger_sf"/>
</dbReference>
<feature type="domain" description="MYND-type" evidence="5">
    <location>
        <begin position="181"/>
        <end position="219"/>
    </location>
</feature>
<reference evidence="6" key="1">
    <citation type="submission" date="2021-04" db="EMBL/GenBank/DDBJ databases">
        <authorList>
            <consortium name="Molecular Ecology Group"/>
        </authorList>
    </citation>
    <scope>NUCLEOTIDE SEQUENCE</scope>
</reference>
<dbReference type="PANTHER" id="PTHR46831">
    <property type="entry name" value="ZINC FINGER MYND DOMAIN-CONTAINING PROTEIN 19"/>
    <property type="match status" value="1"/>
</dbReference>
<dbReference type="PANTHER" id="PTHR46831:SF1">
    <property type="entry name" value="ZINC FINGER MYND DOMAIN-CONTAINING PROTEIN 19"/>
    <property type="match status" value="1"/>
</dbReference>
<dbReference type="InterPro" id="IPR002893">
    <property type="entry name" value="Znf_MYND"/>
</dbReference>
<dbReference type="GO" id="GO:0008270">
    <property type="term" value="F:zinc ion binding"/>
    <property type="evidence" value="ECO:0007669"/>
    <property type="project" value="UniProtKB-KW"/>
</dbReference>
<sequence>MSDLSVKLGVLRLGRVAGKCKYTLIDEKDVNLVQQYAVEPRVEVDKNGNGACIYAVAHDISRGHCSGKYLHELLWESHNGGIAPGWRVTHKNHVTVDNRLDNLELVKDNRQAQVPSQPDESSGSQTKNRENSLYWITIMQLTGDPLEVNYPHFSKWYDFNGDIVGPVDGSYVYYECHYAPCTRMEREIREFSICGRCQEVRYCGTSCQERDWPAHKRLCQKRGRQVRESSPDR</sequence>
<dbReference type="GO" id="GO:0045202">
    <property type="term" value="C:synapse"/>
    <property type="evidence" value="ECO:0007669"/>
    <property type="project" value="TreeGrafter"/>
</dbReference>
<dbReference type="Pfam" id="PF01753">
    <property type="entry name" value="zf-MYND"/>
    <property type="match status" value="1"/>
</dbReference>
<protein>
    <recommendedName>
        <fullName evidence="5">MYND-type domain-containing protein</fullName>
    </recommendedName>
</protein>
<dbReference type="GO" id="GO:0016020">
    <property type="term" value="C:membrane"/>
    <property type="evidence" value="ECO:0007669"/>
    <property type="project" value="TreeGrafter"/>
</dbReference>
<dbReference type="Gene3D" id="3.90.75.20">
    <property type="match status" value="1"/>
</dbReference>
<dbReference type="InterPro" id="IPR032978">
    <property type="entry name" value="ZMYND19"/>
</dbReference>
<dbReference type="AlphaFoldDB" id="A0A8S3ZKM2"/>
<evidence type="ECO:0000313" key="7">
    <source>
        <dbReference type="Proteomes" id="UP000678393"/>
    </source>
</evidence>
<dbReference type="Gene3D" id="6.10.140.2220">
    <property type="match status" value="1"/>
</dbReference>
<dbReference type="SUPFAM" id="SSF144232">
    <property type="entry name" value="HIT/MYND zinc finger-like"/>
    <property type="match status" value="1"/>
</dbReference>
<keyword evidence="2 4" id="KW-0863">Zinc-finger</keyword>
<dbReference type="Pfam" id="PF13392">
    <property type="entry name" value="HNH_3"/>
    <property type="match status" value="1"/>
</dbReference>
<comment type="caution">
    <text evidence="6">The sequence shown here is derived from an EMBL/GenBank/DDBJ whole genome shotgun (WGS) entry which is preliminary data.</text>
</comment>
<accession>A0A8S3ZKM2</accession>
<keyword evidence="7" id="KW-1185">Reference proteome</keyword>
<dbReference type="OrthoDB" id="2951111at2759"/>
<evidence type="ECO:0000313" key="6">
    <source>
        <dbReference type="EMBL" id="CAG5130033.1"/>
    </source>
</evidence>
<dbReference type="GO" id="GO:0005737">
    <property type="term" value="C:cytoplasm"/>
    <property type="evidence" value="ECO:0007669"/>
    <property type="project" value="TreeGrafter"/>
</dbReference>
<evidence type="ECO:0000256" key="3">
    <source>
        <dbReference type="ARBA" id="ARBA00022833"/>
    </source>
</evidence>
<evidence type="ECO:0000259" key="5">
    <source>
        <dbReference type="PROSITE" id="PS50865"/>
    </source>
</evidence>
<evidence type="ECO:0000256" key="4">
    <source>
        <dbReference type="PROSITE-ProRule" id="PRU00134"/>
    </source>
</evidence>
<dbReference type="InterPro" id="IPR003615">
    <property type="entry name" value="HNH_nuc"/>
</dbReference>
<proteinExistence type="predicted"/>
<organism evidence="6 7">
    <name type="scientific">Candidula unifasciata</name>
    <dbReference type="NCBI Taxonomy" id="100452"/>
    <lineage>
        <taxon>Eukaryota</taxon>
        <taxon>Metazoa</taxon>
        <taxon>Spiralia</taxon>
        <taxon>Lophotrochozoa</taxon>
        <taxon>Mollusca</taxon>
        <taxon>Gastropoda</taxon>
        <taxon>Heterobranchia</taxon>
        <taxon>Euthyneura</taxon>
        <taxon>Panpulmonata</taxon>
        <taxon>Eupulmonata</taxon>
        <taxon>Stylommatophora</taxon>
        <taxon>Helicina</taxon>
        <taxon>Helicoidea</taxon>
        <taxon>Geomitridae</taxon>
        <taxon>Candidula</taxon>
    </lineage>
</organism>
<gene>
    <name evidence="6" type="ORF">CUNI_LOCUS15591</name>
</gene>
<evidence type="ECO:0000256" key="1">
    <source>
        <dbReference type="ARBA" id="ARBA00022723"/>
    </source>
</evidence>
<dbReference type="EMBL" id="CAJHNH020003813">
    <property type="protein sequence ID" value="CAG5130033.1"/>
    <property type="molecule type" value="Genomic_DNA"/>
</dbReference>
<dbReference type="Proteomes" id="UP000678393">
    <property type="component" value="Unassembled WGS sequence"/>
</dbReference>
<dbReference type="PROSITE" id="PS50865">
    <property type="entry name" value="ZF_MYND_2"/>
    <property type="match status" value="1"/>
</dbReference>
<dbReference type="SUPFAM" id="SSF54060">
    <property type="entry name" value="His-Me finger endonucleases"/>
    <property type="match status" value="1"/>
</dbReference>
<keyword evidence="3" id="KW-0862">Zinc</keyword>
<evidence type="ECO:0000256" key="2">
    <source>
        <dbReference type="ARBA" id="ARBA00022771"/>
    </source>
</evidence>